<reference evidence="3 4" key="1">
    <citation type="submission" date="2016-02" db="EMBL/GenBank/DDBJ databases">
        <authorList>
            <person name="Wen L."/>
            <person name="He K."/>
            <person name="Yang H."/>
        </authorList>
    </citation>
    <scope>NUCLEOTIDE SEQUENCE [LARGE SCALE GENOMIC DNA]</scope>
    <source>
        <strain evidence="3">Trichococcus palustris</strain>
    </source>
</reference>
<dbReference type="EMBL" id="FJNE01000010">
    <property type="protein sequence ID" value="CZR01069.1"/>
    <property type="molecule type" value="Genomic_DNA"/>
</dbReference>
<evidence type="ECO:0000259" key="1">
    <source>
        <dbReference type="PROSITE" id="PS51186"/>
    </source>
</evidence>
<name>A0A143Z1Q1_9LACT</name>
<proteinExistence type="predicted"/>
<dbReference type="InterPro" id="IPR031165">
    <property type="entry name" value="GNAT_YJDJ"/>
</dbReference>
<dbReference type="Pfam" id="PF14542">
    <property type="entry name" value="Acetyltransf_CG"/>
    <property type="match status" value="1"/>
</dbReference>
<dbReference type="OrthoDB" id="9793389at2"/>
<dbReference type="Gene3D" id="3.40.630.30">
    <property type="match status" value="1"/>
</dbReference>
<feature type="domain" description="N-acetyltransferase" evidence="1">
    <location>
        <begin position="1"/>
        <end position="94"/>
    </location>
</feature>
<sequence length="94" mass="10942">MAEEFVKTRDGFVMYDEDKKVIAEITYAPYGADKVIANHTYVDPSLRGQGVAEKLLDCLVEEMKEQDKKIVPHCSYVDSMFRKHEKYKDIYSKD</sequence>
<keyword evidence="3" id="KW-0808">Transferase</keyword>
<dbReference type="GO" id="GO:0016747">
    <property type="term" value="F:acyltransferase activity, transferring groups other than amino-acyl groups"/>
    <property type="evidence" value="ECO:0007669"/>
    <property type="project" value="InterPro"/>
</dbReference>
<dbReference type="PANTHER" id="PTHR31435">
    <property type="entry name" value="PROTEIN NATD1"/>
    <property type="match status" value="1"/>
</dbReference>
<organism evidence="3 4">
    <name type="scientific">Trichococcus palustris</name>
    <dbReference type="NCBI Taxonomy" id="140314"/>
    <lineage>
        <taxon>Bacteria</taxon>
        <taxon>Bacillati</taxon>
        <taxon>Bacillota</taxon>
        <taxon>Bacilli</taxon>
        <taxon>Lactobacillales</taxon>
        <taxon>Carnobacteriaceae</taxon>
        <taxon>Trichococcus</taxon>
    </lineage>
</organism>
<keyword evidence="3" id="KW-0012">Acyltransferase</keyword>
<dbReference type="Proteomes" id="UP000242754">
    <property type="component" value="Unassembled WGS sequence"/>
</dbReference>
<evidence type="ECO:0000259" key="2">
    <source>
        <dbReference type="PROSITE" id="PS51729"/>
    </source>
</evidence>
<dbReference type="PROSITE" id="PS51186">
    <property type="entry name" value="GNAT"/>
    <property type="match status" value="1"/>
</dbReference>
<dbReference type="RefSeq" id="WP_087034105.1">
    <property type="nucleotide sequence ID" value="NZ_FJNE01000010.1"/>
</dbReference>
<keyword evidence="4" id="KW-1185">Reference proteome</keyword>
<dbReference type="PANTHER" id="PTHR31435:SF10">
    <property type="entry name" value="BSR4717 PROTEIN"/>
    <property type="match status" value="1"/>
</dbReference>
<gene>
    <name evidence="3" type="ORF">Tpal_2596</name>
</gene>
<accession>A0A143Z1Q1</accession>
<dbReference type="InterPro" id="IPR000182">
    <property type="entry name" value="GNAT_dom"/>
</dbReference>
<protein>
    <submittedName>
        <fullName evidence="3">Acyl-coa n-acyltransferase</fullName>
    </submittedName>
</protein>
<dbReference type="STRING" id="140314.SAMN04488076_11756"/>
<dbReference type="PROSITE" id="PS51729">
    <property type="entry name" value="GNAT_YJDJ"/>
    <property type="match status" value="1"/>
</dbReference>
<evidence type="ECO:0000313" key="4">
    <source>
        <dbReference type="Proteomes" id="UP000242754"/>
    </source>
</evidence>
<dbReference type="CDD" id="cd04301">
    <property type="entry name" value="NAT_SF"/>
    <property type="match status" value="1"/>
</dbReference>
<evidence type="ECO:0000313" key="3">
    <source>
        <dbReference type="EMBL" id="CZR01069.1"/>
    </source>
</evidence>
<feature type="domain" description="N-acetyltransferase" evidence="2">
    <location>
        <begin position="4"/>
        <end position="92"/>
    </location>
</feature>
<dbReference type="InterPro" id="IPR016181">
    <property type="entry name" value="Acyl_CoA_acyltransferase"/>
</dbReference>
<dbReference type="AlphaFoldDB" id="A0A143Z1Q1"/>
<dbReference type="InterPro" id="IPR045057">
    <property type="entry name" value="Gcn5-rel_NAT"/>
</dbReference>
<dbReference type="SUPFAM" id="SSF55729">
    <property type="entry name" value="Acyl-CoA N-acyltransferases (Nat)"/>
    <property type="match status" value="1"/>
</dbReference>